<sequence>MDNAQIIEQIKSSFCNLTSFKVRQNALEIITAYSTINNKFVSVFVTYTNQKIVITDSGWIDQNYYETPVNDESEDIIGRIIGLFKASYSVKSTLDKSGREFYYKTCENIEQIPSCVFDLANFIVGVVNGFCMRYKDEKEERERETFKTDANDFLKLNYDNMVKLRAPLDDFKGIKFNAIINKGPNLFIITYVTGSSSTYFENDLRKAIVNFEIAQKSKYKDLIKEKITIINDLSEGYSMKRSANIFELLKEKTTRKPIKWTEKERILEII</sequence>
<dbReference type="EMBL" id="JBHUPA010000008">
    <property type="protein sequence ID" value="MFD2963691.1"/>
    <property type="molecule type" value="Genomic_DNA"/>
</dbReference>
<proteinExistence type="predicted"/>
<name>A0ABW6B6T5_9SPHI</name>
<protein>
    <recommendedName>
        <fullName evidence="3">DUF1828 domain-containing protein</fullName>
    </recommendedName>
</protein>
<organism evidence="1 2">
    <name type="scientific">Olivibacter jilunii</name>
    <dbReference type="NCBI Taxonomy" id="985016"/>
    <lineage>
        <taxon>Bacteria</taxon>
        <taxon>Pseudomonadati</taxon>
        <taxon>Bacteroidota</taxon>
        <taxon>Sphingobacteriia</taxon>
        <taxon>Sphingobacteriales</taxon>
        <taxon>Sphingobacteriaceae</taxon>
        <taxon>Olivibacter</taxon>
    </lineage>
</organism>
<reference evidence="2" key="1">
    <citation type="journal article" date="2019" name="Int. J. Syst. Evol. Microbiol.">
        <title>The Global Catalogue of Microorganisms (GCM) 10K type strain sequencing project: providing services to taxonomists for standard genome sequencing and annotation.</title>
        <authorList>
            <consortium name="The Broad Institute Genomics Platform"/>
            <consortium name="The Broad Institute Genome Sequencing Center for Infectious Disease"/>
            <person name="Wu L."/>
            <person name="Ma J."/>
        </authorList>
    </citation>
    <scope>NUCLEOTIDE SEQUENCE [LARGE SCALE GENOMIC DNA]</scope>
    <source>
        <strain evidence="2">KCTC 23098</strain>
    </source>
</reference>
<evidence type="ECO:0008006" key="3">
    <source>
        <dbReference type="Google" id="ProtNLM"/>
    </source>
</evidence>
<dbReference type="RefSeq" id="WP_377611802.1">
    <property type="nucleotide sequence ID" value="NZ_JBHUPA010000008.1"/>
</dbReference>
<comment type="caution">
    <text evidence="1">The sequence shown here is derived from an EMBL/GenBank/DDBJ whole genome shotgun (WGS) entry which is preliminary data.</text>
</comment>
<evidence type="ECO:0000313" key="1">
    <source>
        <dbReference type="EMBL" id="MFD2963691.1"/>
    </source>
</evidence>
<evidence type="ECO:0000313" key="2">
    <source>
        <dbReference type="Proteomes" id="UP001597560"/>
    </source>
</evidence>
<dbReference type="Proteomes" id="UP001597560">
    <property type="component" value="Unassembled WGS sequence"/>
</dbReference>
<gene>
    <name evidence="1" type="ORF">ACFS6J_17935</name>
</gene>
<keyword evidence="2" id="KW-1185">Reference proteome</keyword>
<accession>A0ABW6B6T5</accession>